<dbReference type="Proteomes" id="UP000762676">
    <property type="component" value="Unassembled WGS sequence"/>
</dbReference>
<sequence>MWARSPGEFRRLLVPSFRSVSRGDPVQASLPPQHKGTSARQHGDHQGTAEKEQQQQQTASEKRDDDSKQNGTEHAQPNYIRAMAISHTGCHVAVCDDRKYLHIFRVDDGGAQCELISSR</sequence>
<name>A0AAV4FKB1_9GAST</name>
<reference evidence="2 3" key="1">
    <citation type="journal article" date="2021" name="Elife">
        <title>Chloroplast acquisition without the gene transfer in kleptoplastic sea slugs, Plakobranchus ocellatus.</title>
        <authorList>
            <person name="Maeda T."/>
            <person name="Takahashi S."/>
            <person name="Yoshida T."/>
            <person name="Shimamura S."/>
            <person name="Takaki Y."/>
            <person name="Nagai Y."/>
            <person name="Toyoda A."/>
            <person name="Suzuki Y."/>
            <person name="Arimoto A."/>
            <person name="Ishii H."/>
            <person name="Satoh N."/>
            <person name="Nishiyama T."/>
            <person name="Hasebe M."/>
            <person name="Maruyama T."/>
            <person name="Minagawa J."/>
            <person name="Obokata J."/>
            <person name="Shigenobu S."/>
        </authorList>
    </citation>
    <scope>NUCLEOTIDE SEQUENCE [LARGE SCALE GENOMIC DNA]</scope>
</reference>
<evidence type="ECO:0000313" key="2">
    <source>
        <dbReference type="EMBL" id="GFR73504.1"/>
    </source>
</evidence>
<evidence type="ECO:0000256" key="1">
    <source>
        <dbReference type="SAM" id="MobiDB-lite"/>
    </source>
</evidence>
<comment type="caution">
    <text evidence="2">The sequence shown here is derived from an EMBL/GenBank/DDBJ whole genome shotgun (WGS) entry which is preliminary data.</text>
</comment>
<dbReference type="EMBL" id="BMAT01007889">
    <property type="protein sequence ID" value="GFR73504.1"/>
    <property type="molecule type" value="Genomic_DNA"/>
</dbReference>
<organism evidence="2 3">
    <name type="scientific">Elysia marginata</name>
    <dbReference type="NCBI Taxonomy" id="1093978"/>
    <lineage>
        <taxon>Eukaryota</taxon>
        <taxon>Metazoa</taxon>
        <taxon>Spiralia</taxon>
        <taxon>Lophotrochozoa</taxon>
        <taxon>Mollusca</taxon>
        <taxon>Gastropoda</taxon>
        <taxon>Heterobranchia</taxon>
        <taxon>Euthyneura</taxon>
        <taxon>Panpulmonata</taxon>
        <taxon>Sacoglossa</taxon>
        <taxon>Placobranchoidea</taxon>
        <taxon>Plakobranchidae</taxon>
        <taxon>Elysia</taxon>
    </lineage>
</organism>
<evidence type="ECO:0000313" key="3">
    <source>
        <dbReference type="Proteomes" id="UP000762676"/>
    </source>
</evidence>
<keyword evidence="3" id="KW-1185">Reference proteome</keyword>
<accession>A0AAV4FKB1</accession>
<feature type="compositionally biased region" description="Basic and acidic residues" evidence="1">
    <location>
        <begin position="41"/>
        <end position="53"/>
    </location>
</feature>
<gene>
    <name evidence="2" type="ORF">ElyMa_003868900</name>
</gene>
<dbReference type="AlphaFoldDB" id="A0AAV4FKB1"/>
<proteinExistence type="predicted"/>
<feature type="region of interest" description="Disordered" evidence="1">
    <location>
        <begin position="14"/>
        <end position="80"/>
    </location>
</feature>
<protein>
    <submittedName>
        <fullName evidence="2">Uncharacterized protein</fullName>
    </submittedName>
</protein>